<feature type="signal peptide" evidence="1">
    <location>
        <begin position="1"/>
        <end position="25"/>
    </location>
</feature>
<accession>A0ABR8QZ85</accession>
<sequence>MSLRVLSWSLAAATLYLSSAGGAEAQITIGGSATNVSCFGGSNGSATAIPSGGTPPYTYTWSPGGATTASATGLSALDYIVTVTDSNALRQARTYVVTQPPALATSTITKSNVTSAGGSDGSATVGVSGGIAPYTYLWSPSVGSAATATGLTAGTYTVVVTDRNGCQKSHSFSIVESLAAGVSSVSVPADGAYVAGQNLDFTVNFNQAVTVDTVGGTPRLELIVGSTTRYAAYLAGSGGPSLTFRYTVQPGDNDSDGITFSTTALSLNGGRIATGSGTVVLTLNGVPSTAGVRVVAAPPASVPTLTEWAMILLTSLLALLGAGRLGLLPAGRKV</sequence>
<dbReference type="RefSeq" id="WP_191743188.1">
    <property type="nucleotide sequence ID" value="NZ_JACSQU010000001.1"/>
</dbReference>
<dbReference type="InterPro" id="IPR025667">
    <property type="entry name" value="SprB_repeat"/>
</dbReference>
<keyword evidence="4" id="KW-1185">Reference proteome</keyword>
<evidence type="ECO:0000313" key="3">
    <source>
        <dbReference type="EMBL" id="MBD7940830.1"/>
    </source>
</evidence>
<name>A0ABR8QZ85_9CAUL</name>
<evidence type="ECO:0000313" key="4">
    <source>
        <dbReference type="Proteomes" id="UP000638918"/>
    </source>
</evidence>
<dbReference type="InterPro" id="IPR026442">
    <property type="entry name" value="IPTL_CTERM"/>
</dbReference>
<dbReference type="Pfam" id="PF13573">
    <property type="entry name" value="SprB"/>
    <property type="match status" value="2"/>
</dbReference>
<dbReference type="NCBIfam" id="TIGR04174">
    <property type="entry name" value="IPTL_CTERM"/>
    <property type="match status" value="1"/>
</dbReference>
<proteinExistence type="predicted"/>
<dbReference type="Proteomes" id="UP000638918">
    <property type="component" value="Unassembled WGS sequence"/>
</dbReference>
<dbReference type="EMBL" id="JACSQU010000001">
    <property type="protein sequence ID" value="MBD7940830.1"/>
    <property type="molecule type" value="Genomic_DNA"/>
</dbReference>
<reference evidence="3 4" key="1">
    <citation type="submission" date="2020-08" db="EMBL/GenBank/DDBJ databases">
        <title>A Genomic Blueprint of the Chicken Gut Microbiome.</title>
        <authorList>
            <person name="Gilroy R."/>
            <person name="Ravi A."/>
            <person name="Getino M."/>
            <person name="Pursley I."/>
            <person name="Horton D.L."/>
            <person name="Alikhan N.-F."/>
            <person name="Baker D."/>
            <person name="Gharbi K."/>
            <person name="Hall N."/>
            <person name="Watson M."/>
            <person name="Adriaenssens E.M."/>
            <person name="Foster-Nyarko E."/>
            <person name="Jarju S."/>
            <person name="Secka A."/>
            <person name="Antonio M."/>
            <person name="Oren A."/>
            <person name="Chaudhuri R."/>
            <person name="La Ragione R.M."/>
            <person name="Hildebrand F."/>
            <person name="Pallen M.J."/>
        </authorList>
    </citation>
    <scope>NUCLEOTIDE SEQUENCE [LARGE SCALE GENOMIC DNA]</scope>
    <source>
        <strain evidence="3 4">Sa3CVA3</strain>
    </source>
</reference>
<organism evidence="3 4">
    <name type="scientific">Brevundimonas guildfordensis</name>
    <dbReference type="NCBI Taxonomy" id="2762241"/>
    <lineage>
        <taxon>Bacteria</taxon>
        <taxon>Pseudomonadati</taxon>
        <taxon>Pseudomonadota</taxon>
        <taxon>Alphaproteobacteria</taxon>
        <taxon>Caulobacterales</taxon>
        <taxon>Caulobacteraceae</taxon>
        <taxon>Brevundimonas</taxon>
    </lineage>
</organism>
<keyword evidence="1" id="KW-0732">Signal</keyword>
<dbReference type="Pfam" id="PF18203">
    <property type="entry name" value="IPTL-CTERM"/>
    <property type="match status" value="1"/>
</dbReference>
<evidence type="ECO:0000259" key="2">
    <source>
        <dbReference type="Pfam" id="PF18203"/>
    </source>
</evidence>
<dbReference type="Gene3D" id="2.40.10.10">
    <property type="entry name" value="Trypsin-like serine proteases"/>
    <property type="match status" value="1"/>
</dbReference>
<dbReference type="Gene3D" id="2.60.40.740">
    <property type="match status" value="1"/>
</dbReference>
<dbReference type="InterPro" id="IPR043504">
    <property type="entry name" value="Peptidase_S1_PA_chymotrypsin"/>
</dbReference>
<comment type="caution">
    <text evidence="3">The sequence shown here is derived from an EMBL/GenBank/DDBJ whole genome shotgun (WGS) entry which is preliminary data.</text>
</comment>
<feature type="chain" id="PRO_5047445738" evidence="1">
    <location>
        <begin position="26"/>
        <end position="334"/>
    </location>
</feature>
<feature type="domain" description="IPTL-CTERM protein sorting" evidence="2">
    <location>
        <begin position="300"/>
        <end position="324"/>
    </location>
</feature>
<evidence type="ECO:0000256" key="1">
    <source>
        <dbReference type="SAM" id="SignalP"/>
    </source>
</evidence>
<protein>
    <submittedName>
        <fullName evidence="3">SprB repeat-containing protein</fullName>
    </submittedName>
</protein>
<gene>
    <name evidence="3" type="ORF">H9656_05470</name>
</gene>